<dbReference type="RefSeq" id="WP_173955593.1">
    <property type="nucleotide sequence ID" value="NZ_CP028942.1"/>
</dbReference>
<feature type="chain" id="PRO_5026949185" description="Surface-adhesin protein E-like domain-containing protein" evidence="1">
    <location>
        <begin position="25"/>
        <end position="137"/>
    </location>
</feature>
<dbReference type="KEGG" id="ptrp:DCO17_04450"/>
<evidence type="ECO:0000256" key="1">
    <source>
        <dbReference type="SAM" id="SignalP"/>
    </source>
</evidence>
<protein>
    <recommendedName>
        <fullName evidence="2">Surface-adhesin protein E-like domain-containing protein</fullName>
    </recommendedName>
</protein>
<sequence>MKKISLATLTASALFVATQGTANAAWKELGSNTVMTVYVDLDTVQTQGEKTQIISMLDFKKPGTNPTNKEPVSSIIGLNEYDCPSVSYRPIAYKEFSGNKGSGKVVTESNTPDSKYEPVVSESWTAGVFNSVCKIAK</sequence>
<evidence type="ECO:0000313" key="4">
    <source>
        <dbReference type="Proteomes" id="UP000503312"/>
    </source>
</evidence>
<accession>A0A6M9PV36</accession>
<dbReference type="Proteomes" id="UP000503312">
    <property type="component" value="Chromosome"/>
</dbReference>
<proteinExistence type="predicted"/>
<gene>
    <name evidence="3" type="ORF">DCO17_04450</name>
</gene>
<keyword evidence="1" id="KW-0732">Signal</keyword>
<organism evidence="3 4">
    <name type="scientific">Polynucleobacter tropicus</name>
    <dbReference type="NCBI Taxonomy" id="1743174"/>
    <lineage>
        <taxon>Bacteria</taxon>
        <taxon>Pseudomonadati</taxon>
        <taxon>Pseudomonadota</taxon>
        <taxon>Betaproteobacteria</taxon>
        <taxon>Burkholderiales</taxon>
        <taxon>Burkholderiaceae</taxon>
        <taxon>Polynucleobacter</taxon>
    </lineage>
</organism>
<evidence type="ECO:0000259" key="2">
    <source>
        <dbReference type="Pfam" id="PF16747"/>
    </source>
</evidence>
<feature type="domain" description="Surface-adhesin protein E-like" evidence="2">
    <location>
        <begin position="26"/>
        <end position="134"/>
    </location>
</feature>
<dbReference type="Pfam" id="PF16747">
    <property type="entry name" value="Adhesin_E"/>
    <property type="match status" value="1"/>
</dbReference>
<name>A0A6M9PV36_9BURK</name>
<dbReference type="AlphaFoldDB" id="A0A6M9PV36"/>
<keyword evidence="4" id="KW-1185">Reference proteome</keyword>
<feature type="signal peptide" evidence="1">
    <location>
        <begin position="1"/>
        <end position="24"/>
    </location>
</feature>
<evidence type="ECO:0000313" key="3">
    <source>
        <dbReference type="EMBL" id="QKM64549.1"/>
    </source>
</evidence>
<reference evidence="3 4" key="1">
    <citation type="submission" date="2018-04" db="EMBL/GenBank/DDBJ databases">
        <title>Polynucleobacter sp. UH21B genome.</title>
        <authorList>
            <person name="Hahn M.W."/>
        </authorList>
    </citation>
    <scope>NUCLEOTIDE SEQUENCE [LARGE SCALE GENOMIC DNA]</scope>
    <source>
        <strain evidence="3 4">MWH-UH21B</strain>
    </source>
</reference>
<dbReference type="InterPro" id="IPR031939">
    <property type="entry name" value="Adhesin_E-like"/>
</dbReference>
<dbReference type="EMBL" id="CP028942">
    <property type="protein sequence ID" value="QKM64549.1"/>
    <property type="molecule type" value="Genomic_DNA"/>
</dbReference>